<protein>
    <submittedName>
        <fullName evidence="2">Uncharacterized protein LOC142180887</fullName>
    </submittedName>
</protein>
<organism evidence="1 2">
    <name type="scientific">Nicotiana tabacum</name>
    <name type="common">Common tobacco</name>
    <dbReference type="NCBI Taxonomy" id="4097"/>
    <lineage>
        <taxon>Eukaryota</taxon>
        <taxon>Viridiplantae</taxon>
        <taxon>Streptophyta</taxon>
        <taxon>Embryophyta</taxon>
        <taxon>Tracheophyta</taxon>
        <taxon>Spermatophyta</taxon>
        <taxon>Magnoliopsida</taxon>
        <taxon>eudicotyledons</taxon>
        <taxon>Gunneridae</taxon>
        <taxon>Pentapetalae</taxon>
        <taxon>asterids</taxon>
        <taxon>lamiids</taxon>
        <taxon>Solanales</taxon>
        <taxon>Solanaceae</taxon>
        <taxon>Nicotianoideae</taxon>
        <taxon>Nicotianeae</taxon>
        <taxon>Nicotiana</taxon>
    </lineage>
</organism>
<proteinExistence type="predicted"/>
<name>A0AC58UHZ3_TOBAC</name>
<dbReference type="RefSeq" id="XP_075109093.1">
    <property type="nucleotide sequence ID" value="XM_075252992.1"/>
</dbReference>
<reference evidence="2" key="2">
    <citation type="submission" date="2025-08" db="UniProtKB">
        <authorList>
            <consortium name="RefSeq"/>
        </authorList>
    </citation>
    <scope>IDENTIFICATION</scope>
    <source>
        <tissue evidence="2">Leaf</tissue>
    </source>
</reference>
<sequence length="203" mass="23400">MSIDTENSAPTTGDPVERFTDIHPRSPLYLHPSNIPVCILIPQQLTGIENYTAWSNSMKVALYNAFVLSWITNSVSRELGNGLVYSSNAHKVWMDLKERFDKRNLTQVYQLHTEIYTMTQGTSTIFDYFSKLRNVWDEYLSLVPLPGSDKAYANYMEQQKLMQFLMGLNETYAQSCNQILMTVPSPSLNQAYNMLMQDEIQRM</sequence>
<evidence type="ECO:0000313" key="2">
    <source>
        <dbReference type="RefSeq" id="XP_075109093.1"/>
    </source>
</evidence>
<keyword evidence="1" id="KW-1185">Reference proteome</keyword>
<reference evidence="1" key="1">
    <citation type="journal article" date="2014" name="Nat. Commun.">
        <title>The tobacco genome sequence and its comparison with those of tomato and potato.</title>
        <authorList>
            <person name="Sierro N."/>
            <person name="Battey J.N."/>
            <person name="Ouadi S."/>
            <person name="Bakaher N."/>
            <person name="Bovet L."/>
            <person name="Willig A."/>
            <person name="Goepfert S."/>
            <person name="Peitsch M.C."/>
            <person name="Ivanov N.V."/>
        </authorList>
    </citation>
    <scope>NUCLEOTIDE SEQUENCE [LARGE SCALE GENOMIC DNA]</scope>
</reference>
<evidence type="ECO:0000313" key="1">
    <source>
        <dbReference type="Proteomes" id="UP000790787"/>
    </source>
</evidence>
<accession>A0AC58UHZ3</accession>
<gene>
    <name evidence="2" type="primary">LOC142180887</name>
</gene>
<dbReference type="Proteomes" id="UP000790787">
    <property type="component" value="Chromosome 5"/>
</dbReference>